<comment type="caution">
    <text evidence="2">The sequence shown here is derived from an EMBL/GenBank/DDBJ whole genome shotgun (WGS) entry which is preliminary data.</text>
</comment>
<dbReference type="EMBL" id="JASJQH010001755">
    <property type="protein sequence ID" value="KAK9760843.1"/>
    <property type="molecule type" value="Genomic_DNA"/>
</dbReference>
<gene>
    <name evidence="2" type="ORF">K7432_014725</name>
</gene>
<name>A0ABR2WH73_9FUNG</name>
<feature type="compositionally biased region" description="Low complexity" evidence="1">
    <location>
        <begin position="15"/>
        <end position="32"/>
    </location>
</feature>
<evidence type="ECO:0000256" key="1">
    <source>
        <dbReference type="SAM" id="MobiDB-lite"/>
    </source>
</evidence>
<keyword evidence="3" id="KW-1185">Reference proteome</keyword>
<feature type="region of interest" description="Disordered" evidence="1">
    <location>
        <begin position="1"/>
        <end position="75"/>
    </location>
</feature>
<evidence type="ECO:0000313" key="3">
    <source>
        <dbReference type="Proteomes" id="UP001479436"/>
    </source>
</evidence>
<organism evidence="2 3">
    <name type="scientific">Basidiobolus ranarum</name>
    <dbReference type="NCBI Taxonomy" id="34480"/>
    <lineage>
        <taxon>Eukaryota</taxon>
        <taxon>Fungi</taxon>
        <taxon>Fungi incertae sedis</taxon>
        <taxon>Zoopagomycota</taxon>
        <taxon>Entomophthoromycotina</taxon>
        <taxon>Basidiobolomycetes</taxon>
        <taxon>Basidiobolales</taxon>
        <taxon>Basidiobolaceae</taxon>
        <taxon>Basidiobolus</taxon>
    </lineage>
</organism>
<proteinExistence type="predicted"/>
<evidence type="ECO:0000313" key="2">
    <source>
        <dbReference type="EMBL" id="KAK9760843.1"/>
    </source>
</evidence>
<accession>A0ABR2WH73</accession>
<protein>
    <submittedName>
        <fullName evidence="2">Uncharacterized protein</fullName>
    </submittedName>
</protein>
<reference evidence="2 3" key="1">
    <citation type="submission" date="2023-04" db="EMBL/GenBank/DDBJ databases">
        <title>Genome of Basidiobolus ranarum AG-B5.</title>
        <authorList>
            <person name="Stajich J.E."/>
            <person name="Carter-House D."/>
            <person name="Gryganskyi A."/>
        </authorList>
    </citation>
    <scope>NUCLEOTIDE SEQUENCE [LARGE SCALE GENOMIC DNA]</scope>
    <source>
        <strain evidence="2 3">AG-B5</strain>
    </source>
</reference>
<dbReference type="Proteomes" id="UP001479436">
    <property type="component" value="Unassembled WGS sequence"/>
</dbReference>
<sequence>MSPPVPSNSSSGIRAAQPAAPKQQVKTQPPTTEGRWTFHPHTEFPPPKPFSSSGRKTYPSGGSGTNYPLKLNSLS</sequence>